<feature type="region of interest" description="Disordered" evidence="1">
    <location>
        <begin position="45"/>
        <end position="106"/>
    </location>
</feature>
<keyword evidence="2" id="KW-0732">Signal</keyword>
<gene>
    <name evidence="3" type="ORF">OG469_20225</name>
</gene>
<evidence type="ECO:0000256" key="1">
    <source>
        <dbReference type="SAM" id="MobiDB-lite"/>
    </source>
</evidence>
<keyword evidence="4" id="KW-1185">Reference proteome</keyword>
<dbReference type="Proteomes" id="UP001432014">
    <property type="component" value="Chromosome"/>
</dbReference>
<evidence type="ECO:0000313" key="3">
    <source>
        <dbReference type="EMBL" id="WUS57634.1"/>
    </source>
</evidence>
<reference evidence="3 4" key="1">
    <citation type="submission" date="2022-10" db="EMBL/GenBank/DDBJ databases">
        <title>The complete genomes of actinobacterial strains from the NBC collection.</title>
        <authorList>
            <person name="Joergensen T.S."/>
            <person name="Alvarez Arevalo M."/>
            <person name="Sterndorff E.B."/>
            <person name="Faurdal D."/>
            <person name="Vuksanovic O."/>
            <person name="Mourched A.-S."/>
            <person name="Charusanti P."/>
            <person name="Shaw S."/>
            <person name="Blin K."/>
            <person name="Weber T."/>
        </authorList>
    </citation>
    <scope>NUCLEOTIDE SEQUENCE [LARGE SCALE GENOMIC DNA]</scope>
    <source>
        <strain evidence="3 4">NBC_01247</strain>
    </source>
</reference>
<dbReference type="EMBL" id="CP108482">
    <property type="protein sequence ID" value="WUS57634.1"/>
    <property type="molecule type" value="Genomic_DNA"/>
</dbReference>
<protein>
    <recommendedName>
        <fullName evidence="5">Secreted protein</fullName>
    </recommendedName>
</protein>
<evidence type="ECO:0008006" key="5">
    <source>
        <dbReference type="Google" id="ProtNLM"/>
    </source>
</evidence>
<name>A0ABZ1WA66_9ACTN</name>
<accession>A0ABZ1WA66</accession>
<feature type="signal peptide" evidence="2">
    <location>
        <begin position="1"/>
        <end position="45"/>
    </location>
</feature>
<dbReference type="RefSeq" id="WP_329496698.1">
    <property type="nucleotide sequence ID" value="NZ_CP108460.1"/>
</dbReference>
<sequence>MSAHLPTRTSARRPLPARTAFATRTALAGAAAALALALAACGSPAAKSGAGDGHSGHSHAGAASAASGGAHAGHDMPGMTATPGGPAGGPGLASEQNGYRLTSGSDTLPAGVPAEYRFTVTGPDGAPVTAFAVEQTERLHFYAVRADLTGFQHLHPEMAADGGWTAPLDALAPGDWRLYASFTPDSGPGKGTGLVLSRAVKVPGTAGPAPTAAATGSASVDGYTVTVDGAPAAWAAAELKVTVTKDGAPVTDLQPYLESYAHLTAFHTGDLAFAHLHPESRAEGATGGPTLPFHAELPAAGNWQLFLQFQTAGVLHTAAVTLRVAG</sequence>
<proteinExistence type="predicted"/>
<evidence type="ECO:0000313" key="4">
    <source>
        <dbReference type="Proteomes" id="UP001432014"/>
    </source>
</evidence>
<feature type="compositionally biased region" description="Low complexity" evidence="1">
    <location>
        <begin position="58"/>
        <end position="69"/>
    </location>
</feature>
<evidence type="ECO:0000256" key="2">
    <source>
        <dbReference type="SAM" id="SignalP"/>
    </source>
</evidence>
<feature type="chain" id="PRO_5046921193" description="Secreted protein" evidence="2">
    <location>
        <begin position="46"/>
        <end position="326"/>
    </location>
</feature>
<feature type="compositionally biased region" description="Polar residues" evidence="1">
    <location>
        <begin position="94"/>
        <end position="106"/>
    </location>
</feature>
<organism evidence="3 4">
    <name type="scientific">Kitasatospora herbaricolor</name>
    <dbReference type="NCBI Taxonomy" id="68217"/>
    <lineage>
        <taxon>Bacteria</taxon>
        <taxon>Bacillati</taxon>
        <taxon>Actinomycetota</taxon>
        <taxon>Actinomycetes</taxon>
        <taxon>Kitasatosporales</taxon>
        <taxon>Streptomycetaceae</taxon>
        <taxon>Kitasatospora</taxon>
    </lineage>
</organism>